<dbReference type="GO" id="GO:1902600">
    <property type="term" value="P:proton transmembrane transport"/>
    <property type="evidence" value="ECO:0007669"/>
    <property type="project" value="InterPro"/>
</dbReference>
<protein>
    <recommendedName>
        <fullName evidence="7">ATPase F1/V1/A1 complex alpha/beta subunit nucleotide-binding domain-containing protein</fullName>
    </recommendedName>
</protein>
<dbReference type="InterPro" id="IPR027417">
    <property type="entry name" value="P-loop_NTPase"/>
</dbReference>
<keyword evidence="3" id="KW-0547">Nucleotide-binding</keyword>
<dbReference type="Pfam" id="PF00006">
    <property type="entry name" value="ATP-synt_ab"/>
    <property type="match status" value="1"/>
</dbReference>
<evidence type="ECO:0000256" key="3">
    <source>
        <dbReference type="ARBA" id="ARBA00022741"/>
    </source>
</evidence>
<dbReference type="Gene3D" id="2.40.30.20">
    <property type="match status" value="1"/>
</dbReference>
<dbReference type="InterPro" id="IPR036121">
    <property type="entry name" value="ATPase_F1/V1/A1_a/bsu_N_sf"/>
</dbReference>
<reference evidence="8" key="1">
    <citation type="submission" date="2014-11" db="EMBL/GenBank/DDBJ databases">
        <authorList>
            <person name="Otto D Thomas"/>
            <person name="Naeem Raeece"/>
        </authorList>
    </citation>
    <scope>NUCLEOTIDE SEQUENCE</scope>
</reference>
<dbReference type="VEuPathDB" id="CryptoDB:Cvel_1661"/>
<dbReference type="AlphaFoldDB" id="A0A0G4I118"/>
<accession>A0A0G4I118</accession>
<evidence type="ECO:0000256" key="2">
    <source>
        <dbReference type="ARBA" id="ARBA00022448"/>
    </source>
</evidence>
<evidence type="ECO:0000256" key="4">
    <source>
        <dbReference type="ARBA" id="ARBA00022840"/>
    </source>
</evidence>
<dbReference type="GO" id="GO:0005524">
    <property type="term" value="F:ATP binding"/>
    <property type="evidence" value="ECO:0007669"/>
    <property type="project" value="UniProtKB-KW"/>
</dbReference>
<dbReference type="SUPFAM" id="SSF50615">
    <property type="entry name" value="N-terminal domain of alpha and beta subunits of F1 ATP synthase"/>
    <property type="match status" value="1"/>
</dbReference>
<evidence type="ECO:0000256" key="6">
    <source>
        <dbReference type="SAM" id="MobiDB-lite"/>
    </source>
</evidence>
<evidence type="ECO:0000313" key="8">
    <source>
        <dbReference type="EMBL" id="CEM50572.1"/>
    </source>
</evidence>
<keyword evidence="2" id="KW-0813">Transport</keyword>
<organism evidence="8">
    <name type="scientific">Chromera velia CCMP2878</name>
    <dbReference type="NCBI Taxonomy" id="1169474"/>
    <lineage>
        <taxon>Eukaryota</taxon>
        <taxon>Sar</taxon>
        <taxon>Alveolata</taxon>
        <taxon>Colpodellida</taxon>
        <taxon>Chromeraceae</taxon>
        <taxon>Chromera</taxon>
    </lineage>
</organism>
<keyword evidence="4" id="KW-0067">ATP-binding</keyword>
<gene>
    <name evidence="8" type="ORF">Cvel_1661</name>
</gene>
<feature type="region of interest" description="Disordered" evidence="6">
    <location>
        <begin position="595"/>
        <end position="621"/>
    </location>
</feature>
<dbReference type="Gene3D" id="3.40.50.300">
    <property type="entry name" value="P-loop containing nucleotide triphosphate hydrolases"/>
    <property type="match status" value="1"/>
</dbReference>
<dbReference type="SUPFAM" id="SSF52540">
    <property type="entry name" value="P-loop containing nucleoside triphosphate hydrolases"/>
    <property type="match status" value="1"/>
</dbReference>
<name>A0A0G4I118_9ALVE</name>
<dbReference type="GO" id="GO:0046034">
    <property type="term" value="P:ATP metabolic process"/>
    <property type="evidence" value="ECO:0007669"/>
    <property type="project" value="InterPro"/>
</dbReference>
<comment type="similarity">
    <text evidence="1">Belongs to the ATPase alpha/beta chains family.</text>
</comment>
<dbReference type="EMBL" id="CDMZ01004700">
    <property type="protein sequence ID" value="CEM50572.1"/>
    <property type="molecule type" value="Genomic_DNA"/>
</dbReference>
<keyword evidence="5" id="KW-0406">Ion transport</keyword>
<evidence type="ECO:0000256" key="1">
    <source>
        <dbReference type="ARBA" id="ARBA00008936"/>
    </source>
</evidence>
<proteinExistence type="inferred from homology"/>
<feature type="domain" description="ATPase F1/V1/A1 complex alpha/beta subunit nucleotide-binding" evidence="7">
    <location>
        <begin position="237"/>
        <end position="421"/>
    </location>
</feature>
<evidence type="ECO:0000259" key="7">
    <source>
        <dbReference type="Pfam" id="PF00006"/>
    </source>
</evidence>
<dbReference type="InterPro" id="IPR023366">
    <property type="entry name" value="ATP_synth_asu-like_sf"/>
</dbReference>
<sequence>MRRLGRIPTVWGGCRRLVLWQRHERPFVLQRLLSTLSSANEISPERQAIRGLRSLFLEGTGEGEHNGRVLQTDGILCHVSGLRSARVGSLVKFENGRLGVVLSLLSQSASVGLVDGFSEKAGALREGPLVFEGGDGKGELGAGSRSFSPMMTPNIGMAVHTVGLLDAKMGCSAVQREATGKIFDIGALINSLNESLPAQQLRDTTPSTDISAGRLFCVPTPPPPPLLSPVRQQMLTGMTAIDAVSPIAFGHRVLVLGSRASGRDELLGRLLRSAAEAGGGKEGFPQTILLLSLTDASEVNSGLGPSLAGPSGVLPKGVTVIRCSPLLPPAARYAAVFAFLNLVEECAQEGRRVVAAIDDASEIVAVTSQLQSALRTGGGEGALPVGGSQLCAAVLNMAGRLKAGGDLTTILGANTQPEGVDGLLSTSDIERSLVPSGDVVLRCSTERRTLGAFPPLDLESVPSPAPSVSSVCPSIRLLCKELRERLRLLKEREERAALQRGLKIHEEIWEEEDRRSLASLPMLLSQAKDVRFSPAEQIILGRAFLLFFFVGTSPTQERTVDFQRHVLATFSERFPDIFASVEALVSQEMLELGGDGRRGAGDGSGKDGKNREGALALRREHDQRDARAREVFKQIDDALLWMKGSHELIRPTNVA</sequence>
<dbReference type="InterPro" id="IPR000194">
    <property type="entry name" value="ATPase_F1/V1/A1_a/bsu_nucl-bd"/>
</dbReference>
<evidence type="ECO:0000256" key="5">
    <source>
        <dbReference type="ARBA" id="ARBA00023065"/>
    </source>
</evidence>